<evidence type="ECO:0000313" key="2">
    <source>
        <dbReference type="Proteomes" id="UP000008065"/>
    </source>
</evidence>
<dbReference type="GeneID" id="20827507"/>
<dbReference type="HOGENOM" id="CLU_2729205_0_0_1"/>
<name>F8MDP4_NEUT8</name>
<dbReference type="Proteomes" id="UP000008065">
    <property type="component" value="Unassembled WGS sequence"/>
</dbReference>
<protein>
    <recommendedName>
        <fullName evidence="3">ATP-dependent DNA helicase</fullName>
    </recommendedName>
</protein>
<evidence type="ECO:0000313" key="1">
    <source>
        <dbReference type="EMBL" id="EGO61482.1"/>
    </source>
</evidence>
<gene>
    <name evidence="1" type="ORF">NEUTE1DRAFT_35188</name>
</gene>
<dbReference type="RefSeq" id="XP_009847096.1">
    <property type="nucleotide sequence ID" value="XM_009848794.1"/>
</dbReference>
<dbReference type="VEuPathDB" id="FungiDB:NEUTE1DRAFT_35188"/>
<accession>F8MDP4</accession>
<evidence type="ECO:0008006" key="3">
    <source>
        <dbReference type="Google" id="ProtNLM"/>
    </source>
</evidence>
<dbReference type="OrthoDB" id="432234at2759"/>
<dbReference type="EMBL" id="GL891302">
    <property type="protein sequence ID" value="EGO61482.1"/>
    <property type="molecule type" value="Genomic_DNA"/>
</dbReference>
<organism evidence="1 2">
    <name type="scientific">Neurospora tetrasperma (strain FGSC 2508 / ATCC MYA-4615 / P0657)</name>
    <dbReference type="NCBI Taxonomy" id="510951"/>
    <lineage>
        <taxon>Eukaryota</taxon>
        <taxon>Fungi</taxon>
        <taxon>Dikarya</taxon>
        <taxon>Ascomycota</taxon>
        <taxon>Pezizomycotina</taxon>
        <taxon>Sordariomycetes</taxon>
        <taxon>Sordariomycetidae</taxon>
        <taxon>Sordariales</taxon>
        <taxon>Sordariaceae</taxon>
        <taxon>Neurospora</taxon>
    </lineage>
</organism>
<proteinExistence type="predicted"/>
<sequence>VIRVTPTSIVADNINSSILYSILRLPISKNNTILLDLSPNNLASLQLKLYYLFYLIIDEKSMIGLKIIYYLD</sequence>
<keyword evidence="2" id="KW-1185">Reference proteome</keyword>
<feature type="non-terminal residue" evidence="1">
    <location>
        <position position="1"/>
    </location>
</feature>
<reference evidence="2" key="1">
    <citation type="journal article" date="2011" name="Genetics">
        <title>Massive changes in genome architecture accompany the transition to self-fertility in the filamentous fungus Neurospora tetrasperma.</title>
        <authorList>
            <person name="Ellison C.E."/>
            <person name="Stajich J.E."/>
            <person name="Jacobson D.J."/>
            <person name="Natvig D.O."/>
            <person name="Lapidus A."/>
            <person name="Foster B."/>
            <person name="Aerts A."/>
            <person name="Riley R."/>
            <person name="Lindquist E.A."/>
            <person name="Grigoriev I.V."/>
            <person name="Taylor J.W."/>
        </authorList>
    </citation>
    <scope>NUCLEOTIDE SEQUENCE [LARGE SCALE GENOMIC DNA]</scope>
    <source>
        <strain evidence="2">FGSC 2508 / P0657</strain>
    </source>
</reference>
<dbReference type="KEGG" id="nte:NEUTE1DRAFT35188"/>
<dbReference type="AlphaFoldDB" id="F8MDP4"/>